<reference evidence="2 3" key="1">
    <citation type="submission" date="2016-10" db="EMBL/GenBank/DDBJ databases">
        <authorList>
            <person name="Cai Z."/>
        </authorList>
    </citation>
    <scope>NUCLEOTIDE SEQUENCE [LARGE SCALE GENOMIC DNA]</scope>
</reference>
<evidence type="ECO:0000313" key="2">
    <source>
        <dbReference type="EMBL" id="SZX70905.1"/>
    </source>
</evidence>
<keyword evidence="1" id="KW-0472">Membrane</keyword>
<dbReference type="Proteomes" id="UP000256970">
    <property type="component" value="Unassembled WGS sequence"/>
</dbReference>
<keyword evidence="3" id="KW-1185">Reference proteome</keyword>
<sequence length="263" mass="28885">MLRLSPTLHLTSLPELITKCTVVTEKAFKAAIRKTTARKRAFKRLTAAQQEAAAAELLGERGDSAAAFFDLMGLRRTGSNRVTQEDVAADEEEPTPKGCFTWLKALSNKLDELTVQRLYAFNFCTSFLTSLTLLRTERNGKPGPHMWPYPGDVRYLRGMALLGTLCMLSVVAVEAYAIWFLIYANDIKDRDTFGILECKQCYGYIDAAGDSCSSKPADNACWGAAKLGYCSIRHALLDGYGMNATTWLDSAGCAAYLPALHAV</sequence>
<accession>A0A383VZN3</accession>
<evidence type="ECO:0000256" key="1">
    <source>
        <dbReference type="SAM" id="Phobius"/>
    </source>
</evidence>
<keyword evidence="1" id="KW-0812">Transmembrane</keyword>
<proteinExistence type="predicted"/>
<evidence type="ECO:0000313" key="3">
    <source>
        <dbReference type="Proteomes" id="UP000256970"/>
    </source>
</evidence>
<dbReference type="AlphaFoldDB" id="A0A383VZN3"/>
<protein>
    <submittedName>
        <fullName evidence="2">Uncharacterized protein</fullName>
    </submittedName>
</protein>
<feature type="transmembrane region" description="Helical" evidence="1">
    <location>
        <begin position="155"/>
        <end position="182"/>
    </location>
</feature>
<keyword evidence="1" id="KW-1133">Transmembrane helix</keyword>
<gene>
    <name evidence="2" type="ORF">BQ4739_LOCUS11062</name>
</gene>
<name>A0A383VZN3_TETOB</name>
<organism evidence="2 3">
    <name type="scientific">Tetradesmus obliquus</name>
    <name type="common">Green alga</name>
    <name type="synonym">Acutodesmus obliquus</name>
    <dbReference type="NCBI Taxonomy" id="3088"/>
    <lineage>
        <taxon>Eukaryota</taxon>
        <taxon>Viridiplantae</taxon>
        <taxon>Chlorophyta</taxon>
        <taxon>core chlorophytes</taxon>
        <taxon>Chlorophyceae</taxon>
        <taxon>CS clade</taxon>
        <taxon>Sphaeropleales</taxon>
        <taxon>Scenedesmaceae</taxon>
        <taxon>Tetradesmus</taxon>
    </lineage>
</organism>
<dbReference type="EMBL" id="FNXT01001017">
    <property type="protein sequence ID" value="SZX70905.1"/>
    <property type="molecule type" value="Genomic_DNA"/>
</dbReference>